<evidence type="ECO:0000313" key="3">
    <source>
        <dbReference type="Proteomes" id="UP000324897"/>
    </source>
</evidence>
<organism evidence="2 3">
    <name type="scientific">Eragrostis curvula</name>
    <name type="common">weeping love grass</name>
    <dbReference type="NCBI Taxonomy" id="38414"/>
    <lineage>
        <taxon>Eukaryota</taxon>
        <taxon>Viridiplantae</taxon>
        <taxon>Streptophyta</taxon>
        <taxon>Embryophyta</taxon>
        <taxon>Tracheophyta</taxon>
        <taxon>Spermatophyta</taxon>
        <taxon>Magnoliopsida</taxon>
        <taxon>Liliopsida</taxon>
        <taxon>Poales</taxon>
        <taxon>Poaceae</taxon>
        <taxon>PACMAD clade</taxon>
        <taxon>Chloridoideae</taxon>
        <taxon>Eragrostideae</taxon>
        <taxon>Eragrostidinae</taxon>
        <taxon>Eragrostis</taxon>
    </lineage>
</organism>
<evidence type="ECO:0000259" key="1">
    <source>
        <dbReference type="PROSITE" id="PS50004"/>
    </source>
</evidence>
<dbReference type="Pfam" id="PF00168">
    <property type="entry name" value="C2"/>
    <property type="match status" value="1"/>
</dbReference>
<keyword evidence="3" id="KW-1185">Reference proteome</keyword>
<dbReference type="AlphaFoldDB" id="A0A5J9WS98"/>
<dbReference type="SMART" id="SM00239">
    <property type="entry name" value="C2"/>
    <property type="match status" value="1"/>
</dbReference>
<dbReference type="InterPro" id="IPR000008">
    <property type="entry name" value="C2_dom"/>
</dbReference>
<proteinExistence type="predicted"/>
<feature type="domain" description="C2" evidence="1">
    <location>
        <begin position="93"/>
        <end position="210"/>
    </location>
</feature>
<dbReference type="InterPro" id="IPR035892">
    <property type="entry name" value="C2_domain_sf"/>
</dbReference>
<dbReference type="InterPro" id="IPR047259">
    <property type="entry name" value="QUIRKY-like"/>
</dbReference>
<comment type="caution">
    <text evidence="2">The sequence shown here is derived from an EMBL/GenBank/DDBJ whole genome shotgun (WGS) entry which is preliminary data.</text>
</comment>
<feature type="non-terminal residue" evidence="2">
    <location>
        <position position="1"/>
    </location>
</feature>
<dbReference type="PANTHER" id="PTHR31425:SF20">
    <property type="entry name" value="C2 DOMAIN-CONTAINING PROTEIN"/>
    <property type="match status" value="1"/>
</dbReference>
<dbReference type="PROSITE" id="PS50004">
    <property type="entry name" value="C2"/>
    <property type="match status" value="1"/>
</dbReference>
<protein>
    <recommendedName>
        <fullName evidence="1">C2 domain-containing protein</fullName>
    </recommendedName>
</protein>
<reference evidence="2 3" key="1">
    <citation type="journal article" date="2019" name="Sci. Rep.">
        <title>A high-quality genome of Eragrostis curvula grass provides insights into Poaceae evolution and supports new strategies to enhance forage quality.</title>
        <authorList>
            <person name="Carballo J."/>
            <person name="Santos B.A.C.M."/>
            <person name="Zappacosta D."/>
            <person name="Garbus I."/>
            <person name="Selva J.P."/>
            <person name="Gallo C.A."/>
            <person name="Diaz A."/>
            <person name="Albertini E."/>
            <person name="Caccamo M."/>
            <person name="Echenique V."/>
        </authorList>
    </citation>
    <scope>NUCLEOTIDE SEQUENCE [LARGE SCALE GENOMIC DNA]</scope>
    <source>
        <strain evidence="3">cv. Victoria</strain>
        <tissue evidence="2">Leaf</tissue>
    </source>
</reference>
<dbReference type="EMBL" id="RWGY01000002">
    <property type="protein sequence ID" value="TVU51109.1"/>
    <property type="molecule type" value="Genomic_DNA"/>
</dbReference>
<dbReference type="Proteomes" id="UP000324897">
    <property type="component" value="Chromosome 6"/>
</dbReference>
<dbReference type="PANTHER" id="PTHR31425">
    <property type="entry name" value="PHOSPHORIBOSYLANTHRANILATE TRANSFERASE ISOFORM 1"/>
    <property type="match status" value="1"/>
</dbReference>
<gene>
    <name evidence="2" type="ORF">EJB05_02516</name>
</gene>
<accession>A0A5J9WS98</accession>
<dbReference type="Gramene" id="TVU51109">
    <property type="protein sequence ID" value="TVU51109"/>
    <property type="gene ID" value="EJB05_02516"/>
</dbReference>
<name>A0A5J9WS98_9POAL</name>
<dbReference type="SUPFAM" id="SSF49562">
    <property type="entry name" value="C2 domain (Calcium/lipid-binding domain, CaLB)"/>
    <property type="match status" value="1"/>
</dbReference>
<sequence length="266" mass="29528">MEAVQNVKIILPGLYQIKFGKIMVLLGKARLSGANFSDSPDEVVKDYQLKGGTFKRSKGVLLLRVFLKNQAPVSQLLPASFLGESIQAPVEAELKEIRPSFEDGMIVGRLPYLFVRVVKARHLEGVDVNGKPDPYVEITAGNLKGFTKCIQEEQNPEWNSTFAFSKRQLDSIQVTTIYVVVYDGVTDDFLGLVSFDITDIPEHHPKDKPLVAGWHCLIDESGRTLQGELMLAVWKGSQADEAFSDSWISDCVDVTMMHIGPKVMGN</sequence>
<dbReference type="Gene3D" id="2.60.40.150">
    <property type="entry name" value="C2 domain"/>
    <property type="match status" value="1"/>
</dbReference>
<evidence type="ECO:0000313" key="2">
    <source>
        <dbReference type="EMBL" id="TVU51109.1"/>
    </source>
</evidence>
<dbReference type="OrthoDB" id="67700at2759"/>